<dbReference type="PANTHER" id="PTHR36302">
    <property type="entry name" value="BLR7088 PROTEIN"/>
    <property type="match status" value="1"/>
</dbReference>
<dbReference type="Proteomes" id="UP000509367">
    <property type="component" value="Chromosome"/>
</dbReference>
<dbReference type="KEGG" id="orm:HTY61_12960"/>
<dbReference type="PANTHER" id="PTHR36302:SF1">
    <property type="entry name" value="COPPER CHAPERONE PCU(A)C"/>
    <property type="match status" value="1"/>
</dbReference>
<keyword evidence="3" id="KW-1185">Reference proteome</keyword>
<evidence type="ECO:0000313" key="3">
    <source>
        <dbReference type="Proteomes" id="UP000509367"/>
    </source>
</evidence>
<accession>A0A6N1VIW1</accession>
<organism evidence="2 3">
    <name type="scientific">Oricola thermophila</name>
    <dbReference type="NCBI Taxonomy" id="2742145"/>
    <lineage>
        <taxon>Bacteria</taxon>
        <taxon>Pseudomonadati</taxon>
        <taxon>Pseudomonadota</taxon>
        <taxon>Alphaproteobacteria</taxon>
        <taxon>Hyphomicrobiales</taxon>
        <taxon>Ahrensiaceae</taxon>
        <taxon>Oricola</taxon>
    </lineage>
</organism>
<protein>
    <submittedName>
        <fullName evidence="2">Copper chaperone PCu(A)C</fullName>
    </submittedName>
</protein>
<dbReference type="RefSeq" id="WP_175277194.1">
    <property type="nucleotide sequence ID" value="NZ_CP054836.1"/>
</dbReference>
<dbReference type="EMBL" id="CP054836">
    <property type="protein sequence ID" value="QKV19302.1"/>
    <property type="molecule type" value="Genomic_DNA"/>
</dbReference>
<feature type="signal peptide" evidence="1">
    <location>
        <begin position="1"/>
        <end position="20"/>
    </location>
</feature>
<dbReference type="InterPro" id="IPR007410">
    <property type="entry name" value="LpqE-like"/>
</dbReference>
<dbReference type="Pfam" id="PF04314">
    <property type="entry name" value="PCuAC"/>
    <property type="match status" value="1"/>
</dbReference>
<proteinExistence type="predicted"/>
<reference evidence="2 3" key="1">
    <citation type="submission" date="2020-06" db="EMBL/GenBank/DDBJ databases">
        <title>Oricola thermophila sp. nov. isolated from a tidal sediments.</title>
        <authorList>
            <person name="Kwon K.K."/>
            <person name="Yang S.-H."/>
            <person name="Park M.-J."/>
        </authorList>
    </citation>
    <scope>NUCLEOTIDE SEQUENCE [LARGE SCALE GENOMIC DNA]</scope>
    <source>
        <strain evidence="2 3">MEBiC13590</strain>
    </source>
</reference>
<dbReference type="InterPro" id="IPR058248">
    <property type="entry name" value="Lxx211020-like"/>
</dbReference>
<gene>
    <name evidence="2" type="ORF">HTY61_12960</name>
</gene>
<keyword evidence="1" id="KW-0732">Signal</keyword>
<dbReference type="Gene3D" id="2.60.40.1890">
    <property type="entry name" value="PCu(A)C copper chaperone"/>
    <property type="match status" value="1"/>
</dbReference>
<sequence length="157" mass="16754">MKKAITAIAAAAALFTAAIAADAHDYKVGNLEIVHPVARATPPGAPVSGGYMTIRNTGSETDRLVGGSADFAGKVEIHEMAMEGDVMKMRQLEDGLEIPAGGEVVLKPGGYHVMFMQMKEQLKPDTGRKAVLVFEKAGEVEVEFSVVTPDKLKMDMH</sequence>
<evidence type="ECO:0000256" key="1">
    <source>
        <dbReference type="SAM" id="SignalP"/>
    </source>
</evidence>
<dbReference type="InterPro" id="IPR036182">
    <property type="entry name" value="PCuAC_sf"/>
</dbReference>
<dbReference type="SUPFAM" id="SSF110087">
    <property type="entry name" value="DR1885-like metal-binding protein"/>
    <property type="match status" value="1"/>
</dbReference>
<dbReference type="AlphaFoldDB" id="A0A6N1VIW1"/>
<evidence type="ECO:0000313" key="2">
    <source>
        <dbReference type="EMBL" id="QKV19302.1"/>
    </source>
</evidence>
<name>A0A6N1VIW1_9HYPH</name>
<feature type="chain" id="PRO_5026959824" evidence="1">
    <location>
        <begin position="21"/>
        <end position="157"/>
    </location>
</feature>